<keyword evidence="3" id="KW-1185">Reference proteome</keyword>
<gene>
    <name evidence="2" type="ORF">HaLaN_04307</name>
</gene>
<dbReference type="EMBL" id="BLLF01000216">
    <property type="protein sequence ID" value="GFH09206.1"/>
    <property type="molecule type" value="Genomic_DNA"/>
</dbReference>
<feature type="region of interest" description="Disordered" evidence="1">
    <location>
        <begin position="1"/>
        <end position="27"/>
    </location>
</feature>
<accession>A0A699YQM8</accession>
<evidence type="ECO:0000256" key="1">
    <source>
        <dbReference type="SAM" id="MobiDB-lite"/>
    </source>
</evidence>
<comment type="caution">
    <text evidence="2">The sequence shown here is derived from an EMBL/GenBank/DDBJ whole genome shotgun (WGS) entry which is preliminary data.</text>
</comment>
<reference evidence="2 3" key="1">
    <citation type="submission" date="2020-02" db="EMBL/GenBank/DDBJ databases">
        <title>Draft genome sequence of Haematococcus lacustris strain NIES-144.</title>
        <authorList>
            <person name="Morimoto D."/>
            <person name="Nakagawa S."/>
            <person name="Yoshida T."/>
            <person name="Sawayama S."/>
        </authorList>
    </citation>
    <scope>NUCLEOTIDE SEQUENCE [LARGE SCALE GENOMIC DNA]</scope>
    <source>
        <strain evidence="2 3">NIES-144</strain>
    </source>
</reference>
<dbReference type="AlphaFoldDB" id="A0A699YQM8"/>
<feature type="compositionally biased region" description="Polar residues" evidence="1">
    <location>
        <begin position="153"/>
        <end position="164"/>
    </location>
</feature>
<evidence type="ECO:0000313" key="3">
    <source>
        <dbReference type="Proteomes" id="UP000485058"/>
    </source>
</evidence>
<protein>
    <submittedName>
        <fullName evidence="2">Uncharacterized protein</fullName>
    </submittedName>
</protein>
<evidence type="ECO:0000313" key="2">
    <source>
        <dbReference type="EMBL" id="GFH09206.1"/>
    </source>
</evidence>
<dbReference type="Proteomes" id="UP000485058">
    <property type="component" value="Unassembled WGS sequence"/>
</dbReference>
<sequence>MRSLHNTQRPGVAGGWTPSGLSKRHPPRAIVNTASGLQHFGGGLMRTPTRPLRCDRVLSPLDGRVRNASALSHPLSVQLVPVIAGSNLMMTRGRVSRRCGASSGAMRCSPTPLPQPKPYLPRSPLPLPRANHLLHLTQCHDPRPPHRAGGWNGTPTHASTSSALGSAPWSCANGMTWRLCLPLAGLQAGQ</sequence>
<name>A0A699YQM8_HAELA</name>
<feature type="region of interest" description="Disordered" evidence="1">
    <location>
        <begin position="142"/>
        <end position="165"/>
    </location>
</feature>
<organism evidence="2 3">
    <name type="scientific">Haematococcus lacustris</name>
    <name type="common">Green alga</name>
    <name type="synonym">Haematococcus pluvialis</name>
    <dbReference type="NCBI Taxonomy" id="44745"/>
    <lineage>
        <taxon>Eukaryota</taxon>
        <taxon>Viridiplantae</taxon>
        <taxon>Chlorophyta</taxon>
        <taxon>core chlorophytes</taxon>
        <taxon>Chlorophyceae</taxon>
        <taxon>CS clade</taxon>
        <taxon>Chlamydomonadales</taxon>
        <taxon>Haematococcaceae</taxon>
        <taxon>Haematococcus</taxon>
    </lineage>
</organism>
<proteinExistence type="predicted"/>